<keyword evidence="3" id="KW-0804">Transcription</keyword>
<dbReference type="InterPro" id="IPR036093">
    <property type="entry name" value="NAC_dom_sf"/>
</dbReference>
<keyword evidence="4" id="KW-0539">Nucleus</keyword>
<evidence type="ECO:0000256" key="2">
    <source>
        <dbReference type="ARBA" id="ARBA00023125"/>
    </source>
</evidence>
<reference evidence="6" key="3">
    <citation type="submission" date="2006-01" db="EMBL/GenBank/DDBJ databases">
        <authorList>
            <person name="Buell R."/>
        </authorList>
    </citation>
    <scope>NUCLEOTIDE SEQUENCE</scope>
</reference>
<dbReference type="GO" id="GO:0006355">
    <property type="term" value="P:regulation of DNA-templated transcription"/>
    <property type="evidence" value="ECO:0007669"/>
    <property type="project" value="InterPro"/>
</dbReference>
<evidence type="ECO:0000256" key="4">
    <source>
        <dbReference type="ARBA" id="ARBA00023242"/>
    </source>
</evidence>
<dbReference type="EMBL" id="DP000010">
    <property type="protein sequence ID" value="ABA93867.1"/>
    <property type="molecule type" value="Genomic_DNA"/>
</dbReference>
<name>Q2R3N1_ORYSJ</name>
<gene>
    <name evidence="6" type="ordered locus">LOC_Os11g31370</name>
</gene>
<dbReference type="SUPFAM" id="SSF101941">
    <property type="entry name" value="NAC domain"/>
    <property type="match status" value="1"/>
</dbReference>
<keyword evidence="1" id="KW-0805">Transcription regulation</keyword>
<reference evidence="6" key="1">
    <citation type="journal article" date="2005" name="BMC Biol.">
        <title>The sequence of rice chromosomes 11 and 12, rich in disease resistance genes and recent gene duplications.</title>
        <authorList>
            <consortium name="The rice chromosomes 11 and 12 sequencing consortia"/>
        </authorList>
    </citation>
    <scope>NUCLEOTIDE SEQUENCE [LARGE SCALE GENOMIC DNA]</scope>
</reference>
<dbReference type="GO" id="GO:0003677">
    <property type="term" value="F:DNA binding"/>
    <property type="evidence" value="ECO:0007669"/>
    <property type="project" value="UniProtKB-KW"/>
</dbReference>
<dbReference type="AlphaFoldDB" id="Q2R3N1"/>
<feature type="domain" description="NAC" evidence="5">
    <location>
        <begin position="7"/>
        <end position="66"/>
    </location>
</feature>
<dbReference type="Gene3D" id="2.170.150.80">
    <property type="entry name" value="NAC domain"/>
    <property type="match status" value="1"/>
</dbReference>
<evidence type="ECO:0000259" key="5">
    <source>
        <dbReference type="Pfam" id="PF02365"/>
    </source>
</evidence>
<dbReference type="InterPro" id="IPR003441">
    <property type="entry name" value="NAC-dom"/>
</dbReference>
<evidence type="ECO:0000256" key="1">
    <source>
        <dbReference type="ARBA" id="ARBA00023015"/>
    </source>
</evidence>
<proteinExistence type="predicted"/>
<evidence type="ECO:0000256" key="3">
    <source>
        <dbReference type="ARBA" id="ARBA00023163"/>
    </source>
</evidence>
<accession>Q2R3N1</accession>
<reference evidence="6" key="2">
    <citation type="submission" date="2005-04" db="EMBL/GenBank/DDBJ databases">
        <authorList>
            <person name="Buell C.R."/>
            <person name="Wing R.A."/>
            <person name="McCombie W.A."/>
            <person name="Ouyang S."/>
        </authorList>
    </citation>
    <scope>NUCLEOTIDE SEQUENCE</scope>
</reference>
<evidence type="ECO:0000313" key="6">
    <source>
        <dbReference type="EMBL" id="ABA93867.1"/>
    </source>
</evidence>
<dbReference type="Pfam" id="PF02365">
    <property type="entry name" value="NAM"/>
    <property type="match status" value="1"/>
</dbReference>
<protein>
    <recommendedName>
        <fullName evidence="5">NAC domain-containing protein</fullName>
    </recommendedName>
</protein>
<organism evidence="6">
    <name type="scientific">Oryza sativa subsp. japonica</name>
    <name type="common">Rice</name>
    <dbReference type="NCBI Taxonomy" id="39947"/>
    <lineage>
        <taxon>Eukaryota</taxon>
        <taxon>Viridiplantae</taxon>
        <taxon>Streptophyta</taxon>
        <taxon>Embryophyta</taxon>
        <taxon>Tracheophyta</taxon>
        <taxon>Spermatophyta</taxon>
        <taxon>Magnoliopsida</taxon>
        <taxon>Liliopsida</taxon>
        <taxon>Poales</taxon>
        <taxon>Poaceae</taxon>
        <taxon>BOP clade</taxon>
        <taxon>Oryzoideae</taxon>
        <taxon>Oryzeae</taxon>
        <taxon>Oryzinae</taxon>
        <taxon>Oryza</taxon>
        <taxon>Oryza sativa</taxon>
    </lineage>
</organism>
<sequence>MAGPQMSLPYDFITDIDILHHNPLDIVPTRQEKKNGKHFFTRKEKKHHGDNCRNHAAGVGFWRKSSFAESMEWAMQEFQLAGSYLLPCFVMRFATSDGTEQPFGCTRVTIANMRHCILTPYCCFIG</sequence>
<keyword evidence="2" id="KW-0238">DNA-binding</keyword>